<dbReference type="PANTHER" id="PTHR32060:SF22">
    <property type="entry name" value="CARBOXYL-TERMINAL-PROCESSING PEPTIDASE 3, CHLOROPLASTIC"/>
    <property type="match status" value="1"/>
</dbReference>
<dbReference type="RefSeq" id="WP_023579203.1">
    <property type="nucleotide sequence ID" value="NZ_AVGG01000007.1"/>
</dbReference>
<evidence type="ECO:0000313" key="2">
    <source>
        <dbReference type="EMBL" id="ESU28220.1"/>
    </source>
</evidence>
<dbReference type="GO" id="GO:0008236">
    <property type="term" value="F:serine-type peptidase activity"/>
    <property type="evidence" value="ECO:0007669"/>
    <property type="project" value="InterPro"/>
</dbReference>
<dbReference type="STRING" id="1341181.FLJC2902T_15660"/>
<organism evidence="2 3">
    <name type="scientific">Flavobacterium limnosediminis JC2902</name>
    <dbReference type="NCBI Taxonomy" id="1341181"/>
    <lineage>
        <taxon>Bacteria</taxon>
        <taxon>Pseudomonadati</taxon>
        <taxon>Bacteroidota</taxon>
        <taxon>Flavobacteriia</taxon>
        <taxon>Flavobacteriales</taxon>
        <taxon>Flavobacteriaceae</taxon>
        <taxon>Flavobacterium</taxon>
    </lineage>
</organism>
<dbReference type="InterPro" id="IPR005151">
    <property type="entry name" value="Tail-specific_protease"/>
</dbReference>
<dbReference type="PROSITE" id="PS51257">
    <property type="entry name" value="PROKAR_LIPOPROTEIN"/>
    <property type="match status" value="1"/>
</dbReference>
<proteinExistence type="predicted"/>
<dbReference type="AlphaFoldDB" id="V6SUY1"/>
<dbReference type="Gene3D" id="3.90.226.10">
    <property type="entry name" value="2-enoyl-CoA Hydratase, Chain A, domain 1"/>
    <property type="match status" value="1"/>
</dbReference>
<dbReference type="SUPFAM" id="SSF52096">
    <property type="entry name" value="ClpP/crotonase"/>
    <property type="match status" value="1"/>
</dbReference>
<keyword evidence="3" id="KW-1185">Reference proteome</keyword>
<protein>
    <submittedName>
        <fullName evidence="2">Peptidase, S41 family</fullName>
    </submittedName>
</protein>
<dbReference type="OrthoDB" id="5480566at2"/>
<accession>V6SUY1</accession>
<reference evidence="2 3" key="1">
    <citation type="submission" date="2013-08" db="EMBL/GenBank/DDBJ databases">
        <title>Flavobacterium limnosediminis JC2902 genome sequencing.</title>
        <authorList>
            <person name="Lee K."/>
            <person name="Yi H."/>
            <person name="Park S."/>
            <person name="Chun J."/>
        </authorList>
    </citation>
    <scope>NUCLEOTIDE SEQUENCE [LARGE SCALE GENOMIC DNA]</scope>
    <source>
        <strain evidence="2 3">JC2902</strain>
    </source>
</reference>
<sequence length="519" mass="58998">MKKTFLASLLLIIVAGCNSVKYHNKHLNDLLSEKKLKSDVDYAYRKLQKLHPKLYWYISKESLDYKFDSLKSTITKPMTSAEFYTTVSPVIAAIKQGHTSISPSGRRFTKKERKAFDKKGVGPLSQFEFEVFNDKMYVIKNKSHDKTIKPGTEVVAINNENTTDLLKKYATRFASDGYNQTFKKHALSKSFSAYFTYENGIKDSIRYLFKHNDTLKTISIRRSVIDSIKTDNTLKKRLTAEDKAKIKAENKKKSIYGYNVITKTYNRSLQFMEKDSSIAVLKIKGFSAGNYRAFYDESFTKIDRCKSKTLIIDLRNNPGGRLVEIAYLYTYLADDTFIFMDDSQVVSKTSLLKADYFKGSSLSSKVAKIFLAPMYYPYTFFKVHKKEDGNYYYSTQAKPRSINPIAFNGKIYVLINGGSFSASSIISSNLRGSMRAFFVGEETGGTYNGTIAGRMPVTKLPNSGLNLRFGLMANIPHHKTTVEGRGIFPNKVIIPTLEDRIKGSDPEMDWILEDIKANL</sequence>
<dbReference type="EMBL" id="AVGG01000007">
    <property type="protein sequence ID" value="ESU28220.1"/>
    <property type="molecule type" value="Genomic_DNA"/>
</dbReference>
<dbReference type="PANTHER" id="PTHR32060">
    <property type="entry name" value="TAIL-SPECIFIC PROTEASE"/>
    <property type="match status" value="1"/>
</dbReference>
<evidence type="ECO:0000259" key="1">
    <source>
        <dbReference type="Pfam" id="PF03572"/>
    </source>
</evidence>
<dbReference type="eggNOG" id="COG0793">
    <property type="taxonomic scope" value="Bacteria"/>
</dbReference>
<dbReference type="GO" id="GO:0004175">
    <property type="term" value="F:endopeptidase activity"/>
    <property type="evidence" value="ECO:0007669"/>
    <property type="project" value="TreeGrafter"/>
</dbReference>
<evidence type="ECO:0000313" key="3">
    <source>
        <dbReference type="Proteomes" id="UP000018004"/>
    </source>
</evidence>
<name>V6SUY1_9FLAO</name>
<dbReference type="PATRIC" id="fig|1341181.4.peg.1542"/>
<feature type="domain" description="Tail specific protease" evidence="1">
    <location>
        <begin position="278"/>
        <end position="490"/>
    </location>
</feature>
<dbReference type="InterPro" id="IPR029045">
    <property type="entry name" value="ClpP/crotonase-like_dom_sf"/>
</dbReference>
<comment type="caution">
    <text evidence="2">The sequence shown here is derived from an EMBL/GenBank/DDBJ whole genome shotgun (WGS) entry which is preliminary data.</text>
</comment>
<dbReference type="Proteomes" id="UP000018004">
    <property type="component" value="Unassembled WGS sequence"/>
</dbReference>
<gene>
    <name evidence="2" type="ORF">FLJC2902T_15660</name>
</gene>
<dbReference type="Pfam" id="PF03572">
    <property type="entry name" value="Peptidase_S41"/>
    <property type="match status" value="1"/>
</dbReference>
<dbReference type="GO" id="GO:0006508">
    <property type="term" value="P:proteolysis"/>
    <property type="evidence" value="ECO:0007669"/>
    <property type="project" value="InterPro"/>
</dbReference>